<protein>
    <submittedName>
        <fullName evidence="3">Uncharacterized protein</fullName>
    </submittedName>
</protein>
<dbReference type="Proteomes" id="UP001146120">
    <property type="component" value="Unassembled WGS sequence"/>
</dbReference>
<accession>A0AAV2Z0A2</accession>
<dbReference type="SUPFAM" id="SSF51430">
    <property type="entry name" value="NAD(P)-linked oxidoreductase"/>
    <property type="match status" value="1"/>
</dbReference>
<dbReference type="EMBL" id="DAKRPA010000059">
    <property type="protein sequence ID" value="DBA00746.1"/>
    <property type="molecule type" value="Genomic_DNA"/>
</dbReference>
<proteinExistence type="predicted"/>
<dbReference type="Gene3D" id="3.20.20.100">
    <property type="entry name" value="NADP-dependent oxidoreductase domain"/>
    <property type="match status" value="1"/>
</dbReference>
<comment type="caution">
    <text evidence="3">The sequence shown here is derived from an EMBL/GenBank/DDBJ whole genome shotgun (WGS) entry which is preliminary data.</text>
</comment>
<reference evidence="3" key="2">
    <citation type="journal article" date="2023" name="Microbiol Resour">
        <title>Decontamination and Annotation of the Draft Genome Sequence of the Oomycete Lagenidium giganteum ARSEF 373.</title>
        <authorList>
            <person name="Morgan W.R."/>
            <person name="Tartar A."/>
        </authorList>
    </citation>
    <scope>NUCLEOTIDE SEQUENCE</scope>
    <source>
        <strain evidence="3">ARSEF 373</strain>
    </source>
</reference>
<reference evidence="3" key="1">
    <citation type="submission" date="2022-11" db="EMBL/GenBank/DDBJ databases">
        <authorList>
            <person name="Morgan W.R."/>
            <person name="Tartar A."/>
        </authorList>
    </citation>
    <scope>NUCLEOTIDE SEQUENCE</scope>
    <source>
        <strain evidence="3">ARSEF 373</strain>
    </source>
</reference>
<dbReference type="GO" id="GO:0016491">
    <property type="term" value="F:oxidoreductase activity"/>
    <property type="evidence" value="ECO:0007669"/>
    <property type="project" value="UniProtKB-KW"/>
</dbReference>
<gene>
    <name evidence="3" type="ORF">N0F65_001217</name>
</gene>
<dbReference type="PANTHER" id="PTHR43150:SF2">
    <property type="entry name" value="HYPERKINETIC, ISOFORM M"/>
    <property type="match status" value="1"/>
</dbReference>
<organism evidence="3 4">
    <name type="scientific">Lagenidium giganteum</name>
    <dbReference type="NCBI Taxonomy" id="4803"/>
    <lineage>
        <taxon>Eukaryota</taxon>
        <taxon>Sar</taxon>
        <taxon>Stramenopiles</taxon>
        <taxon>Oomycota</taxon>
        <taxon>Peronosporomycetes</taxon>
        <taxon>Pythiales</taxon>
        <taxon>Pythiaceae</taxon>
    </lineage>
</organism>
<name>A0AAV2Z0A2_9STRA</name>
<sequence length="113" mass="12966">MHAELRDVRAPLIIVNAIHVQVRAMNFVIEQGWALYWGTSEWTSARAYKQRQYNVHERSKVEYDYNNLNKKYKHGLTTWSPLESGILTGKYNNGIPEASPGFVHAPPALKPTQ</sequence>
<evidence type="ECO:0000313" key="3">
    <source>
        <dbReference type="EMBL" id="DBA00746.1"/>
    </source>
</evidence>
<dbReference type="PANTHER" id="PTHR43150">
    <property type="entry name" value="HYPERKINETIC, ISOFORM M"/>
    <property type="match status" value="1"/>
</dbReference>
<evidence type="ECO:0000313" key="4">
    <source>
        <dbReference type="Proteomes" id="UP001146120"/>
    </source>
</evidence>
<dbReference type="InterPro" id="IPR036812">
    <property type="entry name" value="NAD(P)_OxRdtase_dom_sf"/>
</dbReference>
<keyword evidence="4" id="KW-1185">Reference proteome</keyword>
<keyword evidence="1" id="KW-0521">NADP</keyword>
<keyword evidence="2" id="KW-0560">Oxidoreductase</keyword>
<dbReference type="InterPro" id="IPR005399">
    <property type="entry name" value="K_chnl_volt-dep_bsu_KCNAB-rel"/>
</dbReference>
<evidence type="ECO:0000256" key="1">
    <source>
        <dbReference type="ARBA" id="ARBA00022857"/>
    </source>
</evidence>
<dbReference type="AlphaFoldDB" id="A0AAV2Z0A2"/>
<evidence type="ECO:0000256" key="2">
    <source>
        <dbReference type="ARBA" id="ARBA00023002"/>
    </source>
</evidence>